<dbReference type="PANTHER" id="PTHR43316">
    <property type="entry name" value="HYDROLASE, HALOACID DELAHOGENASE-RELATED"/>
    <property type="match status" value="1"/>
</dbReference>
<dbReference type="InterPro" id="IPR051540">
    <property type="entry name" value="S-2-haloacid_dehalogenase"/>
</dbReference>
<organism evidence="2 3">
    <name type="scientific">Aliterella atlantica CENA595</name>
    <dbReference type="NCBI Taxonomy" id="1618023"/>
    <lineage>
        <taxon>Bacteria</taxon>
        <taxon>Bacillati</taxon>
        <taxon>Cyanobacteriota</taxon>
        <taxon>Cyanophyceae</taxon>
        <taxon>Chroococcidiopsidales</taxon>
        <taxon>Aliterellaceae</taxon>
        <taxon>Aliterella</taxon>
    </lineage>
</organism>
<protein>
    <recommendedName>
        <fullName evidence="4">Haloacid dehalogenase</fullName>
    </recommendedName>
</protein>
<dbReference type="NCBIfam" id="TIGR01493">
    <property type="entry name" value="HAD-SF-IA-v2"/>
    <property type="match status" value="1"/>
</dbReference>
<dbReference type="EMBL" id="JYON01000039">
    <property type="protein sequence ID" value="KJH69562.1"/>
    <property type="molecule type" value="Genomic_DNA"/>
</dbReference>
<evidence type="ECO:0008006" key="4">
    <source>
        <dbReference type="Google" id="ProtNLM"/>
    </source>
</evidence>
<dbReference type="InterPro" id="IPR023214">
    <property type="entry name" value="HAD_sf"/>
</dbReference>
<dbReference type="Pfam" id="PF00702">
    <property type="entry name" value="Hydrolase"/>
    <property type="match status" value="1"/>
</dbReference>
<keyword evidence="1" id="KW-0378">Hydrolase</keyword>
<dbReference type="GO" id="GO:0016787">
    <property type="term" value="F:hydrolase activity"/>
    <property type="evidence" value="ECO:0007669"/>
    <property type="project" value="UniProtKB-KW"/>
</dbReference>
<dbReference type="Gene3D" id="3.40.50.1000">
    <property type="entry name" value="HAD superfamily/HAD-like"/>
    <property type="match status" value="1"/>
</dbReference>
<dbReference type="STRING" id="1618023.UH38_23110"/>
<evidence type="ECO:0000313" key="3">
    <source>
        <dbReference type="Proteomes" id="UP000032452"/>
    </source>
</evidence>
<name>A0A0D8ZMH4_9CYAN</name>
<dbReference type="SUPFAM" id="SSF56784">
    <property type="entry name" value="HAD-like"/>
    <property type="match status" value="1"/>
</dbReference>
<sequence>MAKGTIAFDIIGTCFSLEKPRQSLIALGAPAYALELWFAQTLRDAFALSHAGSYKPLKEVLAAELPRTMQTLGIAADKAQLESAIASFAELQLQPEALNALQILHNAGWQIVALTNGSEDSTRQLLAKANVLDYFRQIYSCDAIAKTKPHPEVYAMTKQDATGDIWLVAAHAWDIQGAKAAGLKAAYITKQEREYLFIYPQPDLIAEDLVTVADKLAESIVTYT</sequence>
<gene>
    <name evidence="2" type="ORF">UH38_23110</name>
</gene>
<dbReference type="SFLD" id="SFLDS00003">
    <property type="entry name" value="Haloacid_Dehalogenase"/>
    <property type="match status" value="1"/>
</dbReference>
<dbReference type="Proteomes" id="UP000032452">
    <property type="component" value="Unassembled WGS sequence"/>
</dbReference>
<dbReference type="InterPro" id="IPR023198">
    <property type="entry name" value="PGP-like_dom2"/>
</dbReference>
<comment type="caution">
    <text evidence="2">The sequence shown here is derived from an EMBL/GenBank/DDBJ whole genome shotgun (WGS) entry which is preliminary data.</text>
</comment>
<dbReference type="InterPro" id="IPR006439">
    <property type="entry name" value="HAD-SF_hydro_IA"/>
</dbReference>
<proteinExistence type="predicted"/>
<dbReference type="AlphaFoldDB" id="A0A0D8ZMH4"/>
<keyword evidence="3" id="KW-1185">Reference proteome</keyword>
<evidence type="ECO:0000256" key="1">
    <source>
        <dbReference type="ARBA" id="ARBA00022801"/>
    </source>
</evidence>
<dbReference type="Gene3D" id="1.10.150.240">
    <property type="entry name" value="Putative phosphatase, domain 2"/>
    <property type="match status" value="1"/>
</dbReference>
<dbReference type="PANTHER" id="PTHR43316:SF4">
    <property type="entry name" value="ACID DEHALOGENASE, PUTATIVE (AFU_ORTHOLOGUE AFUA_8G05870)-RELATED"/>
    <property type="match status" value="1"/>
</dbReference>
<dbReference type="SFLD" id="SFLDG01129">
    <property type="entry name" value="C1.5:_HAD__Beta-PGM__Phosphata"/>
    <property type="match status" value="1"/>
</dbReference>
<dbReference type="InterPro" id="IPR036412">
    <property type="entry name" value="HAD-like_sf"/>
</dbReference>
<accession>A0A0D8ZMH4</accession>
<evidence type="ECO:0000313" key="2">
    <source>
        <dbReference type="EMBL" id="KJH69562.1"/>
    </source>
</evidence>
<reference evidence="2 3" key="1">
    <citation type="submission" date="2015-02" db="EMBL/GenBank/DDBJ databases">
        <title>Draft genome of a novel marine cyanobacterium (Chroococcales) isolated from South Atlantic Ocean.</title>
        <authorList>
            <person name="Rigonato J."/>
            <person name="Alvarenga D.O."/>
            <person name="Branco L.H."/>
            <person name="Varani A.M."/>
            <person name="Brandini F.P."/>
            <person name="Fiore M.F."/>
        </authorList>
    </citation>
    <scope>NUCLEOTIDE SEQUENCE [LARGE SCALE GENOMIC DNA]</scope>
    <source>
        <strain evidence="2 3">CENA595</strain>
    </source>
</reference>